<reference evidence="5" key="1">
    <citation type="submission" date="2020-12" db="EMBL/GenBank/DDBJ databases">
        <title>Bacterial novel species Flavobacterium sp. SE-1-e isolated from soil.</title>
        <authorList>
            <person name="Jung H.-Y."/>
        </authorList>
    </citation>
    <scope>NUCLEOTIDE SEQUENCE</scope>
    <source>
        <strain evidence="5">SE-1-e</strain>
    </source>
</reference>
<sequence length="257" mass="29774">MKNMQAPNLFVSFSDVKNKPLNFEMDFELQQNDITIYSVHLPDFLELKNELYQMLNSNEQNKANSFHDETDQNQFIIYRALMKMLLAAYTKLAAKSISFDYTITKKPFLASHPEIHFNLSHAHNFAAFAISKKPIGIDIEFMADDFNFSCLFPNIFHDHEIFNIESSLNQKKTFYTYWTRKEAFVKALGKGIDDDFKNIPCVEGPHTINTTMIKNHKNWQVNSFELTNAYLGAIAFEEVTSTPIKIAHYSIPNTLNF</sequence>
<dbReference type="Proteomes" id="UP000609172">
    <property type="component" value="Unassembled WGS sequence"/>
</dbReference>
<dbReference type="GO" id="GO:0019878">
    <property type="term" value="P:lysine biosynthetic process via aminoadipic acid"/>
    <property type="evidence" value="ECO:0007669"/>
    <property type="project" value="TreeGrafter"/>
</dbReference>
<keyword evidence="2 5" id="KW-0808">Transferase</keyword>
<dbReference type="InterPro" id="IPR055066">
    <property type="entry name" value="AASDHPPT_N"/>
</dbReference>
<evidence type="ECO:0000259" key="4">
    <source>
        <dbReference type="Pfam" id="PF22624"/>
    </source>
</evidence>
<dbReference type="SUPFAM" id="SSF56214">
    <property type="entry name" value="4'-phosphopantetheinyl transferase"/>
    <property type="match status" value="2"/>
</dbReference>
<dbReference type="EMBL" id="JAEHFV010000001">
    <property type="protein sequence ID" value="MBK0368818.1"/>
    <property type="molecule type" value="Genomic_DNA"/>
</dbReference>
<dbReference type="GO" id="GO:0005829">
    <property type="term" value="C:cytosol"/>
    <property type="evidence" value="ECO:0007669"/>
    <property type="project" value="TreeGrafter"/>
</dbReference>
<dbReference type="GO" id="GO:0008897">
    <property type="term" value="F:holo-[acyl-carrier-protein] synthase activity"/>
    <property type="evidence" value="ECO:0007669"/>
    <property type="project" value="InterPro"/>
</dbReference>
<dbReference type="Pfam" id="PF22624">
    <property type="entry name" value="AASDHPPT_N"/>
    <property type="match status" value="1"/>
</dbReference>
<comment type="caution">
    <text evidence="5">The sequence shown here is derived from an EMBL/GenBank/DDBJ whole genome shotgun (WGS) entry which is preliminary data.</text>
</comment>
<keyword evidence="6" id="KW-1185">Reference proteome</keyword>
<dbReference type="AlphaFoldDB" id="A0A934PLZ4"/>
<gene>
    <name evidence="5" type="ORF">I5M07_03135</name>
</gene>
<dbReference type="Gene3D" id="3.90.470.20">
    <property type="entry name" value="4'-phosphopantetheinyl transferase domain"/>
    <property type="match status" value="2"/>
</dbReference>
<evidence type="ECO:0000313" key="5">
    <source>
        <dbReference type="EMBL" id="MBK0368818.1"/>
    </source>
</evidence>
<dbReference type="RefSeq" id="WP_200104732.1">
    <property type="nucleotide sequence ID" value="NZ_JAEHFV010000001.1"/>
</dbReference>
<evidence type="ECO:0000256" key="2">
    <source>
        <dbReference type="ARBA" id="ARBA00022679"/>
    </source>
</evidence>
<proteinExistence type="inferred from homology"/>
<name>A0A934PLZ4_9FLAO</name>
<evidence type="ECO:0000313" key="6">
    <source>
        <dbReference type="Proteomes" id="UP000609172"/>
    </source>
</evidence>
<dbReference type="PANTHER" id="PTHR12215:SF10">
    <property type="entry name" value="L-AMINOADIPATE-SEMIALDEHYDE DEHYDROGENASE-PHOSPHOPANTETHEINYL TRANSFERASE"/>
    <property type="match status" value="1"/>
</dbReference>
<dbReference type="GO" id="GO:0000287">
    <property type="term" value="F:magnesium ion binding"/>
    <property type="evidence" value="ECO:0007669"/>
    <property type="project" value="InterPro"/>
</dbReference>
<accession>A0A934PLZ4</accession>
<comment type="similarity">
    <text evidence="1">Belongs to the P-Pant transferase superfamily. Gsp/Sfp/HetI/AcpT family.</text>
</comment>
<feature type="domain" description="4'-phosphopantetheinyl transferase N-terminal" evidence="4">
    <location>
        <begin position="51"/>
        <end position="129"/>
    </location>
</feature>
<dbReference type="PANTHER" id="PTHR12215">
    <property type="entry name" value="PHOSPHOPANTETHEINE TRANSFERASE"/>
    <property type="match status" value="1"/>
</dbReference>
<dbReference type="InterPro" id="IPR050559">
    <property type="entry name" value="P-Pant_transferase_sf"/>
</dbReference>
<feature type="domain" description="4'-phosphopantetheinyl transferase" evidence="3">
    <location>
        <begin position="134"/>
        <end position="233"/>
    </location>
</feature>
<dbReference type="InterPro" id="IPR037143">
    <property type="entry name" value="4-PPantetheinyl_Trfase_dom_sf"/>
</dbReference>
<evidence type="ECO:0000256" key="1">
    <source>
        <dbReference type="ARBA" id="ARBA00010990"/>
    </source>
</evidence>
<dbReference type="Pfam" id="PF01648">
    <property type="entry name" value="ACPS"/>
    <property type="match status" value="1"/>
</dbReference>
<evidence type="ECO:0000259" key="3">
    <source>
        <dbReference type="Pfam" id="PF01648"/>
    </source>
</evidence>
<dbReference type="InterPro" id="IPR008278">
    <property type="entry name" value="4-PPantetheinyl_Trfase_dom"/>
</dbReference>
<protein>
    <submittedName>
        <fullName evidence="5">4'-phosphopantetheinyl transferase superfamily protein</fullName>
    </submittedName>
</protein>
<organism evidence="5 6">
    <name type="scientific">Flavobacterium agrisoli</name>
    <dbReference type="NCBI Taxonomy" id="2793066"/>
    <lineage>
        <taxon>Bacteria</taxon>
        <taxon>Pseudomonadati</taxon>
        <taxon>Bacteroidota</taxon>
        <taxon>Flavobacteriia</taxon>
        <taxon>Flavobacteriales</taxon>
        <taxon>Flavobacteriaceae</taxon>
        <taxon>Flavobacterium</taxon>
    </lineage>
</organism>